<feature type="compositionally biased region" description="Basic and acidic residues" evidence="1">
    <location>
        <begin position="14"/>
        <end position="33"/>
    </location>
</feature>
<reference evidence="2" key="1">
    <citation type="submission" date="2022-12" db="EMBL/GenBank/DDBJ databases">
        <authorList>
            <person name="Petersen C."/>
        </authorList>
    </citation>
    <scope>NUCLEOTIDE SEQUENCE</scope>
    <source>
        <strain evidence="2">IBT 29495</strain>
    </source>
</reference>
<proteinExistence type="predicted"/>
<organism evidence="2 3">
    <name type="scientific">Penicillium fimorum</name>
    <dbReference type="NCBI Taxonomy" id="1882269"/>
    <lineage>
        <taxon>Eukaryota</taxon>
        <taxon>Fungi</taxon>
        <taxon>Dikarya</taxon>
        <taxon>Ascomycota</taxon>
        <taxon>Pezizomycotina</taxon>
        <taxon>Eurotiomycetes</taxon>
        <taxon>Eurotiomycetidae</taxon>
        <taxon>Eurotiales</taxon>
        <taxon>Aspergillaceae</taxon>
        <taxon>Penicillium</taxon>
    </lineage>
</organism>
<evidence type="ECO:0000313" key="3">
    <source>
        <dbReference type="Proteomes" id="UP001149954"/>
    </source>
</evidence>
<dbReference type="AlphaFoldDB" id="A0A9X0CBT1"/>
<comment type="caution">
    <text evidence="2">The sequence shown here is derived from an EMBL/GenBank/DDBJ whole genome shotgun (WGS) entry which is preliminary data.</text>
</comment>
<keyword evidence="3" id="KW-1185">Reference proteome</keyword>
<name>A0A9X0CBT1_9EURO</name>
<sequence length="62" mass="6927">MFLVGNRPLQTKLGDMRHAENPDNRVPRTDRAGGKKRLLQILVPILIGSAPPLKQWSSDPEP</sequence>
<accession>A0A9X0CBT1</accession>
<evidence type="ECO:0000256" key="1">
    <source>
        <dbReference type="SAM" id="MobiDB-lite"/>
    </source>
</evidence>
<reference evidence="2" key="2">
    <citation type="journal article" date="2023" name="IMA Fungus">
        <title>Comparative genomic study of the Penicillium genus elucidates a diverse pangenome and 15 lateral gene transfer events.</title>
        <authorList>
            <person name="Petersen C."/>
            <person name="Sorensen T."/>
            <person name="Nielsen M.R."/>
            <person name="Sondergaard T.E."/>
            <person name="Sorensen J.L."/>
            <person name="Fitzpatrick D.A."/>
            <person name="Frisvad J.C."/>
            <person name="Nielsen K.L."/>
        </authorList>
    </citation>
    <scope>NUCLEOTIDE SEQUENCE</scope>
    <source>
        <strain evidence="2">IBT 29495</strain>
    </source>
</reference>
<gene>
    <name evidence="2" type="ORF">N7463_001162</name>
</gene>
<protein>
    <submittedName>
        <fullName evidence="2">Uncharacterized protein</fullName>
    </submittedName>
</protein>
<feature type="region of interest" description="Disordered" evidence="1">
    <location>
        <begin position="1"/>
        <end position="33"/>
    </location>
</feature>
<dbReference type="EMBL" id="JAPWDS010000001">
    <property type="protein sequence ID" value="KAJ5520709.1"/>
    <property type="molecule type" value="Genomic_DNA"/>
</dbReference>
<dbReference type="Proteomes" id="UP001149954">
    <property type="component" value="Unassembled WGS sequence"/>
</dbReference>
<evidence type="ECO:0000313" key="2">
    <source>
        <dbReference type="EMBL" id="KAJ5520709.1"/>
    </source>
</evidence>